<dbReference type="Pfam" id="PF03781">
    <property type="entry name" value="FGE-sulfatase"/>
    <property type="match status" value="1"/>
</dbReference>
<dbReference type="RefSeq" id="WP_105354611.1">
    <property type="nucleotide sequence ID" value="NZ_PUIA01000038.1"/>
</dbReference>
<dbReference type="AlphaFoldDB" id="A0A2S8FES9"/>
<name>A0A2S8FES9_9BACT</name>
<dbReference type="Proteomes" id="UP000240009">
    <property type="component" value="Unassembled WGS sequence"/>
</dbReference>
<dbReference type="InterPro" id="IPR005532">
    <property type="entry name" value="SUMF_dom"/>
</dbReference>
<dbReference type="InterPro" id="IPR051043">
    <property type="entry name" value="Sulfatase_Mod_Factor_Kinase"/>
</dbReference>
<dbReference type="Gene3D" id="3.90.1580.10">
    <property type="entry name" value="paralog of FGE (formylglycine-generating enzyme)"/>
    <property type="match status" value="1"/>
</dbReference>
<evidence type="ECO:0000313" key="2">
    <source>
        <dbReference type="EMBL" id="PQO30666.1"/>
    </source>
</evidence>
<feature type="domain" description="Sulfatase-modifying factor enzyme-like" evidence="1">
    <location>
        <begin position="55"/>
        <end position="315"/>
    </location>
</feature>
<comment type="caution">
    <text evidence="2">The sequence shown here is derived from an EMBL/GenBank/DDBJ whole genome shotgun (WGS) entry which is preliminary data.</text>
</comment>
<gene>
    <name evidence="2" type="ORF">C5Y96_14470</name>
</gene>
<protein>
    <recommendedName>
        <fullName evidence="1">Sulfatase-modifying factor enzyme-like domain-containing protein</fullName>
    </recommendedName>
</protein>
<evidence type="ECO:0000313" key="3">
    <source>
        <dbReference type="Proteomes" id="UP000240009"/>
    </source>
</evidence>
<dbReference type="GO" id="GO:0120147">
    <property type="term" value="F:formylglycine-generating oxidase activity"/>
    <property type="evidence" value="ECO:0007669"/>
    <property type="project" value="TreeGrafter"/>
</dbReference>
<organism evidence="2 3">
    <name type="scientific">Blastopirellula marina</name>
    <dbReference type="NCBI Taxonomy" id="124"/>
    <lineage>
        <taxon>Bacteria</taxon>
        <taxon>Pseudomonadati</taxon>
        <taxon>Planctomycetota</taxon>
        <taxon>Planctomycetia</taxon>
        <taxon>Pirellulales</taxon>
        <taxon>Pirellulaceae</taxon>
        <taxon>Blastopirellula</taxon>
    </lineage>
</organism>
<dbReference type="SUPFAM" id="SSF56436">
    <property type="entry name" value="C-type lectin-like"/>
    <property type="match status" value="1"/>
</dbReference>
<sequence>MSAGPGNSKTLLTLGLVCLASGVGLYFTYGRQSVSTPPSLSISPDVEAVASTSSDPILLPGGTYMIGSDTGPRDTRPARKLKLKSFRIDPTEVTNAMFAQFVQATGFQTDAQRKGYSLCFDKTSRHFVRQDGADWQHPDGPNSSILGKETFPVVHVSWYDANAYAKWAGKSLPTEFQWEAAARGQSLSGDFPWSLEPDREVHQLANLWQGEFPLRDQALDEYHGVAPVASFPATEDGIFDLAGNVAEWTSSYYAEDSYTLVGEVDPVGANRGEMRVTRGGSWLSTDQTGVSEATVWYRGKLTPETSTNFTGFRCVSNSDPSR</sequence>
<dbReference type="PANTHER" id="PTHR23150:SF19">
    <property type="entry name" value="FORMYLGLYCINE-GENERATING ENZYME"/>
    <property type="match status" value="1"/>
</dbReference>
<dbReference type="InterPro" id="IPR016187">
    <property type="entry name" value="CTDL_fold"/>
</dbReference>
<dbReference type="EMBL" id="PUIA01000038">
    <property type="protein sequence ID" value="PQO30666.1"/>
    <property type="molecule type" value="Genomic_DNA"/>
</dbReference>
<evidence type="ECO:0000259" key="1">
    <source>
        <dbReference type="Pfam" id="PF03781"/>
    </source>
</evidence>
<accession>A0A2S8FES9</accession>
<dbReference type="PANTHER" id="PTHR23150">
    <property type="entry name" value="SULFATASE MODIFYING FACTOR 1, 2"/>
    <property type="match status" value="1"/>
</dbReference>
<dbReference type="OrthoDB" id="9812426at2"/>
<reference evidence="2 3" key="1">
    <citation type="submission" date="2018-02" db="EMBL/GenBank/DDBJ databases">
        <title>Comparative genomes isolates from brazilian mangrove.</title>
        <authorList>
            <person name="Araujo J.E."/>
            <person name="Taketani R.G."/>
            <person name="Silva M.C.P."/>
            <person name="Loureco M.V."/>
            <person name="Andreote F.D."/>
        </authorList>
    </citation>
    <scope>NUCLEOTIDE SEQUENCE [LARGE SCALE GENOMIC DNA]</scope>
    <source>
        <strain evidence="2 3">HEX-2 MGV</strain>
    </source>
</reference>
<dbReference type="InterPro" id="IPR042095">
    <property type="entry name" value="SUMF_sf"/>
</dbReference>
<proteinExistence type="predicted"/>